<dbReference type="EMBL" id="JAGXBM010000003">
    <property type="protein sequence ID" value="MBS3696588.1"/>
    <property type="molecule type" value="Genomic_DNA"/>
</dbReference>
<dbReference type="PROSITE" id="PS50949">
    <property type="entry name" value="HTH_GNTR"/>
    <property type="match status" value="1"/>
</dbReference>
<comment type="caution">
    <text evidence="5">The sequence shown here is derived from an EMBL/GenBank/DDBJ whole genome shotgun (WGS) entry which is preliminary data.</text>
</comment>
<reference evidence="5 6" key="1">
    <citation type="submission" date="2021-05" db="EMBL/GenBank/DDBJ databases">
        <title>Staphylococcus fleurettii isolated from lake water in First Nation community in Manitoba, Canada.</title>
        <authorList>
            <person name="Bashar S."/>
            <person name="Murdock A."/>
            <person name="Patidar R."/>
            <person name="Golding G."/>
            <person name="Farenhorst A."/>
            <person name="Kumar A."/>
        </authorList>
    </citation>
    <scope>NUCLEOTIDE SEQUENCE [LARGE SCALE GENOMIC DNA]</scope>
    <source>
        <strain evidence="5 6">SF002</strain>
    </source>
</reference>
<dbReference type="Proteomes" id="UP000681586">
    <property type="component" value="Unassembled WGS sequence"/>
</dbReference>
<dbReference type="InterPro" id="IPR036390">
    <property type="entry name" value="WH_DNA-bd_sf"/>
</dbReference>
<dbReference type="CDD" id="cd07377">
    <property type="entry name" value="WHTH_GntR"/>
    <property type="match status" value="1"/>
</dbReference>
<evidence type="ECO:0000313" key="5">
    <source>
        <dbReference type="EMBL" id="MBS3696588.1"/>
    </source>
</evidence>
<organism evidence="5 6">
    <name type="scientific">Mammaliicoccus fleurettii</name>
    <dbReference type="NCBI Taxonomy" id="150056"/>
    <lineage>
        <taxon>Bacteria</taxon>
        <taxon>Bacillati</taxon>
        <taxon>Bacillota</taxon>
        <taxon>Bacilli</taxon>
        <taxon>Bacillales</taxon>
        <taxon>Staphylococcaceae</taxon>
        <taxon>Mammaliicoccus</taxon>
    </lineage>
</organism>
<dbReference type="PANTHER" id="PTHR43537:SF5">
    <property type="entry name" value="UXU OPERON TRANSCRIPTIONAL REGULATOR"/>
    <property type="match status" value="1"/>
</dbReference>
<dbReference type="SUPFAM" id="SSF46785">
    <property type="entry name" value="Winged helix' DNA-binding domain"/>
    <property type="match status" value="1"/>
</dbReference>
<dbReference type="PRINTS" id="PR00035">
    <property type="entry name" value="HTHGNTR"/>
</dbReference>
<keyword evidence="2" id="KW-0238">DNA-binding</keyword>
<keyword evidence="6" id="KW-1185">Reference proteome</keyword>
<dbReference type="Gene3D" id="1.20.120.530">
    <property type="entry name" value="GntR ligand-binding domain-like"/>
    <property type="match status" value="1"/>
</dbReference>
<evidence type="ECO:0000256" key="1">
    <source>
        <dbReference type="ARBA" id="ARBA00023015"/>
    </source>
</evidence>
<evidence type="ECO:0000256" key="3">
    <source>
        <dbReference type="ARBA" id="ARBA00023163"/>
    </source>
</evidence>
<dbReference type="SMART" id="SM00895">
    <property type="entry name" value="FCD"/>
    <property type="match status" value="1"/>
</dbReference>
<evidence type="ECO:0000313" key="6">
    <source>
        <dbReference type="Proteomes" id="UP000681586"/>
    </source>
</evidence>
<dbReference type="Pfam" id="PF07729">
    <property type="entry name" value="FCD"/>
    <property type="match status" value="1"/>
</dbReference>
<proteinExistence type="predicted"/>
<dbReference type="Gene3D" id="1.10.10.10">
    <property type="entry name" value="Winged helix-like DNA-binding domain superfamily/Winged helix DNA-binding domain"/>
    <property type="match status" value="1"/>
</dbReference>
<keyword evidence="3" id="KW-0804">Transcription</keyword>
<accession>A0ABS5ML00</accession>
<dbReference type="SUPFAM" id="SSF48008">
    <property type="entry name" value="GntR ligand-binding domain-like"/>
    <property type="match status" value="1"/>
</dbReference>
<sequence length="227" mass="26427">MMKRTSLVDVAVENLKEYITEHQFKNGDKLPSEKMLIEQLGVSRTVVREAISRLQQSGLIQVKSGSGMFITDKNNHLSMLFESHMKVHGFKIKELLEVRKILELGAIRLIIENKIPIDATKLRNINEIYYNALEQSQKLAQYDSAFHETIILFTDNQTLITMSKVIKEYFDKNQFNQIVDKEDIEKSYKEHGEIIQAIESRDLSLAHAIINRHLSRVIEWIEELEQK</sequence>
<dbReference type="InterPro" id="IPR008920">
    <property type="entry name" value="TF_FadR/GntR_C"/>
</dbReference>
<dbReference type="SMART" id="SM00345">
    <property type="entry name" value="HTH_GNTR"/>
    <property type="match status" value="1"/>
</dbReference>
<dbReference type="RefSeq" id="WP_115337165.1">
    <property type="nucleotide sequence ID" value="NZ_JAEPSA010000002.1"/>
</dbReference>
<dbReference type="InterPro" id="IPR011711">
    <property type="entry name" value="GntR_C"/>
</dbReference>
<gene>
    <name evidence="5" type="ORF">JJQ58_03680</name>
</gene>
<keyword evidence="1" id="KW-0805">Transcription regulation</keyword>
<name>A0ABS5ML00_9STAP</name>
<dbReference type="Pfam" id="PF00392">
    <property type="entry name" value="GntR"/>
    <property type="match status" value="1"/>
</dbReference>
<dbReference type="InterPro" id="IPR036388">
    <property type="entry name" value="WH-like_DNA-bd_sf"/>
</dbReference>
<feature type="domain" description="HTH gntR-type" evidence="4">
    <location>
        <begin position="5"/>
        <end position="73"/>
    </location>
</feature>
<protein>
    <submittedName>
        <fullName evidence="5">FadR family transcriptional regulator</fullName>
    </submittedName>
</protein>
<dbReference type="PANTHER" id="PTHR43537">
    <property type="entry name" value="TRANSCRIPTIONAL REGULATOR, GNTR FAMILY"/>
    <property type="match status" value="1"/>
</dbReference>
<evidence type="ECO:0000256" key="2">
    <source>
        <dbReference type="ARBA" id="ARBA00023125"/>
    </source>
</evidence>
<dbReference type="InterPro" id="IPR000524">
    <property type="entry name" value="Tscrpt_reg_HTH_GntR"/>
</dbReference>
<evidence type="ECO:0000259" key="4">
    <source>
        <dbReference type="PROSITE" id="PS50949"/>
    </source>
</evidence>